<evidence type="ECO:0000313" key="5">
    <source>
        <dbReference type="Proteomes" id="UP000030645"/>
    </source>
</evidence>
<feature type="domain" description="KIB1-4 beta-propeller" evidence="3">
    <location>
        <begin position="24"/>
        <end position="291"/>
    </location>
</feature>
<dbReference type="PANTHER" id="PTHR44259">
    <property type="entry name" value="OS07G0183000 PROTEIN-RELATED"/>
    <property type="match status" value="1"/>
</dbReference>
<dbReference type="STRING" id="981085.W9T2W1"/>
<keyword evidence="5" id="KW-1185">Reference proteome</keyword>
<dbReference type="Pfam" id="PF05266">
    <property type="entry name" value="DUF724"/>
    <property type="match status" value="1"/>
</dbReference>
<organism evidence="4 5">
    <name type="scientific">Morus notabilis</name>
    <dbReference type="NCBI Taxonomy" id="981085"/>
    <lineage>
        <taxon>Eukaryota</taxon>
        <taxon>Viridiplantae</taxon>
        <taxon>Streptophyta</taxon>
        <taxon>Embryophyta</taxon>
        <taxon>Tracheophyta</taxon>
        <taxon>Spermatophyta</taxon>
        <taxon>Magnoliopsida</taxon>
        <taxon>eudicotyledons</taxon>
        <taxon>Gunneridae</taxon>
        <taxon>Pentapetalae</taxon>
        <taxon>rosids</taxon>
        <taxon>fabids</taxon>
        <taxon>Rosales</taxon>
        <taxon>Moraceae</taxon>
        <taxon>Moreae</taxon>
        <taxon>Morus</taxon>
    </lineage>
</organism>
<reference evidence="5" key="1">
    <citation type="submission" date="2013-01" db="EMBL/GenBank/DDBJ databases">
        <title>Draft Genome Sequence of a Mulberry Tree, Morus notabilis C.K. Schneid.</title>
        <authorList>
            <person name="He N."/>
            <person name="Zhao S."/>
        </authorList>
    </citation>
    <scope>NUCLEOTIDE SEQUENCE</scope>
</reference>
<evidence type="ECO:0000259" key="3">
    <source>
        <dbReference type="Pfam" id="PF03478"/>
    </source>
</evidence>
<evidence type="ECO:0000256" key="1">
    <source>
        <dbReference type="ARBA" id="ARBA00022448"/>
    </source>
</evidence>
<proteinExistence type="predicted"/>
<evidence type="ECO:0000313" key="4">
    <source>
        <dbReference type="EMBL" id="EXC57185.1"/>
    </source>
</evidence>
<dbReference type="InterPro" id="IPR050942">
    <property type="entry name" value="F-box_BR-signaling"/>
</dbReference>
<dbReference type="Proteomes" id="UP000030645">
    <property type="component" value="Unassembled WGS sequence"/>
</dbReference>
<dbReference type="AlphaFoldDB" id="W9T2W1"/>
<gene>
    <name evidence="4" type="ORF">L484_000735</name>
</gene>
<dbReference type="eggNOG" id="ENOG502QW7G">
    <property type="taxonomic scope" value="Eukaryota"/>
</dbReference>
<dbReference type="EMBL" id="KE626409">
    <property type="protein sequence ID" value="EXC57185.1"/>
    <property type="molecule type" value="Genomic_DNA"/>
</dbReference>
<dbReference type="InterPro" id="IPR005174">
    <property type="entry name" value="KIB1-4_b-propeller"/>
</dbReference>
<dbReference type="InterPro" id="IPR007930">
    <property type="entry name" value="DUF724"/>
</dbReference>
<dbReference type="Pfam" id="PF03478">
    <property type="entry name" value="Beta-prop_KIB1-4"/>
    <property type="match status" value="1"/>
</dbReference>
<evidence type="ECO:0000256" key="2">
    <source>
        <dbReference type="ARBA" id="ARBA00022604"/>
    </source>
</evidence>
<name>W9T2W1_9ROSA</name>
<protein>
    <recommendedName>
        <fullName evidence="3">KIB1-4 beta-propeller domain-containing protein</fullName>
    </recommendedName>
</protein>
<dbReference type="PANTHER" id="PTHR44259:SF107">
    <property type="entry name" value="F-BOX PROTEIN SKIP23-LIKE"/>
    <property type="match status" value="1"/>
</dbReference>
<keyword evidence="2" id="KW-0341">Growth regulation</keyword>
<accession>W9T2W1</accession>
<keyword evidence="1" id="KW-0813">Transport</keyword>
<sequence length="692" mass="79327">MLLIPSEEQTWSIYNTLDNKFLGTKLFVPYNKRFSGSSQGWLVAVNKDWTVTLYKPYSMVKGGNNIDTNILLPCLFPPDLEGFFDPDGIIDYAEVYDYHIEKALLTADPLTNPNECMIVVIFGEMQELAIFRIAKDTTWTKINGYDHDNKQIMLEIKDICHHNNQIYAVDVHGVLRSFDVTNPCNPTVNLVAPRRASDHSSVKRYLVESYGGKLLQVERHLSWRNEDDGRETKRFRVFRLDFDRAKWIKIKSLGDVSLFLGDNSSISVLASNFIGCEPDSIYFTHDIDDTDVLGQNVMICDVDWNRKNRRVDLSGKMQIEINEWSRRRFCIVQGDVGADEGDYMKWYLKITRKFVERPLRLSVEFQRAIAGLREITLIADSFSTEGLDPQQVELVRRVGCTAHECLRKQVGDPAIVDFCPQVDVGKGIRGKEMVIRKSTESLLRKDELMPLPYNVASKDRNFHFCNDEQEELQDEVQVETYSKCNIEQDDTQNLQDGMAVDVVCTPNIEQEDIPNLPFVKSSPIWQIIESMDVFSQLPQTPHFRPLVKCKETKREGIAIGKMITFASSIEKVSELKEDDSGESFDSVIEELVKLEEFGFDIKASNLEKLQDESKVVETQITECKGGRNKIDGEVDEIIKKIKILEEKRSMPMSESMERGSKFSKLLLEAAAINEDILTTRRSLRSLFTCDDW</sequence>